<organism evidence="6">
    <name type="scientific">Cyclophora tenuis</name>
    <name type="common">Marine diatom</name>
    <dbReference type="NCBI Taxonomy" id="216820"/>
    <lineage>
        <taxon>Eukaryota</taxon>
        <taxon>Sar</taxon>
        <taxon>Stramenopiles</taxon>
        <taxon>Ochrophyta</taxon>
        <taxon>Bacillariophyta</taxon>
        <taxon>Fragilariophyceae</taxon>
        <taxon>Fragilariophycidae</taxon>
        <taxon>Cyclophorales</taxon>
        <taxon>Cyclophoraceae</taxon>
        <taxon>Cyclophora</taxon>
    </lineage>
</organism>
<reference evidence="6" key="1">
    <citation type="submission" date="2021-01" db="EMBL/GenBank/DDBJ databases">
        <authorList>
            <person name="Corre E."/>
            <person name="Pelletier E."/>
            <person name="Niang G."/>
            <person name="Scheremetjew M."/>
            <person name="Finn R."/>
            <person name="Kale V."/>
            <person name="Holt S."/>
            <person name="Cochrane G."/>
            <person name="Meng A."/>
            <person name="Brown T."/>
            <person name="Cohen L."/>
        </authorList>
    </citation>
    <scope>NUCLEOTIDE SEQUENCE</scope>
    <source>
        <strain evidence="6">ECT3854</strain>
    </source>
</reference>
<evidence type="ECO:0000256" key="5">
    <source>
        <dbReference type="SAM" id="MobiDB-lite"/>
    </source>
</evidence>
<sequence>MSLRALLNPLWCRLGRPLRTATRGLQPSNIAKESPLLLQNRGFASKKHKFILKHSKGFRGRAKNCFTIAVRKVHKAWQYAYRDRKQQKREWRKLWIQRVGAGFRQYGWSYSRAIHELPKHNIQLNRKVLSELASNEPFAFKAIVDVLEHQHQHQQQNAQQPGDTNQEKSAA</sequence>
<dbReference type="GO" id="GO:0003735">
    <property type="term" value="F:structural constituent of ribosome"/>
    <property type="evidence" value="ECO:0007669"/>
    <property type="project" value="InterPro"/>
</dbReference>
<dbReference type="AlphaFoldDB" id="A0A7S1D8P3"/>
<dbReference type="Gene3D" id="1.10.1900.20">
    <property type="entry name" value="Ribosomal protein L20"/>
    <property type="match status" value="1"/>
</dbReference>
<keyword evidence="3 4" id="KW-0687">Ribonucleoprotein</keyword>
<dbReference type="GO" id="GO:0005840">
    <property type="term" value="C:ribosome"/>
    <property type="evidence" value="ECO:0007669"/>
    <property type="project" value="UniProtKB-KW"/>
</dbReference>
<evidence type="ECO:0008006" key="7">
    <source>
        <dbReference type="Google" id="ProtNLM"/>
    </source>
</evidence>
<dbReference type="EMBL" id="HBFW01016851">
    <property type="protein sequence ID" value="CAD8939731.1"/>
    <property type="molecule type" value="Transcribed_RNA"/>
</dbReference>
<dbReference type="CDD" id="cd07026">
    <property type="entry name" value="Ribosomal_L20"/>
    <property type="match status" value="1"/>
</dbReference>
<dbReference type="PRINTS" id="PR00062">
    <property type="entry name" value="RIBOSOMALL20"/>
</dbReference>
<evidence type="ECO:0000256" key="3">
    <source>
        <dbReference type="ARBA" id="ARBA00023274"/>
    </source>
</evidence>
<dbReference type="NCBIfam" id="TIGR01032">
    <property type="entry name" value="rplT_bact"/>
    <property type="match status" value="1"/>
</dbReference>
<dbReference type="FunFam" id="1.10.1900.20:FF:000001">
    <property type="entry name" value="50S ribosomal protein L20"/>
    <property type="match status" value="1"/>
</dbReference>
<proteinExistence type="inferred from homology"/>
<dbReference type="Pfam" id="PF00453">
    <property type="entry name" value="Ribosomal_L20"/>
    <property type="match status" value="1"/>
</dbReference>
<comment type="similarity">
    <text evidence="1 4">Belongs to the bacterial ribosomal protein bL20 family.</text>
</comment>
<evidence type="ECO:0000313" key="6">
    <source>
        <dbReference type="EMBL" id="CAD8939731.1"/>
    </source>
</evidence>
<dbReference type="GO" id="GO:0006412">
    <property type="term" value="P:translation"/>
    <property type="evidence" value="ECO:0007669"/>
    <property type="project" value="InterPro"/>
</dbReference>
<name>A0A7S1D8P3_CYCTE</name>
<dbReference type="GO" id="GO:0019843">
    <property type="term" value="F:rRNA binding"/>
    <property type="evidence" value="ECO:0007669"/>
    <property type="project" value="InterPro"/>
</dbReference>
<feature type="region of interest" description="Disordered" evidence="5">
    <location>
        <begin position="150"/>
        <end position="171"/>
    </location>
</feature>
<dbReference type="PANTHER" id="PTHR10986">
    <property type="entry name" value="39S RIBOSOMAL PROTEIN L20"/>
    <property type="match status" value="1"/>
</dbReference>
<gene>
    <name evidence="6" type="ORF">CTEN0397_LOCUS10795</name>
</gene>
<accession>A0A7S1D8P3</accession>
<dbReference type="InterPro" id="IPR005813">
    <property type="entry name" value="Ribosomal_bL20"/>
</dbReference>
<dbReference type="Gene3D" id="6.10.160.10">
    <property type="match status" value="1"/>
</dbReference>
<dbReference type="GO" id="GO:1990904">
    <property type="term" value="C:ribonucleoprotein complex"/>
    <property type="evidence" value="ECO:0007669"/>
    <property type="project" value="UniProtKB-KW"/>
</dbReference>
<dbReference type="SUPFAM" id="SSF74731">
    <property type="entry name" value="Ribosomal protein L20"/>
    <property type="match status" value="1"/>
</dbReference>
<evidence type="ECO:0000256" key="4">
    <source>
        <dbReference type="RuleBase" id="RU000561"/>
    </source>
</evidence>
<protein>
    <recommendedName>
        <fullName evidence="7">50S ribosomal protein L20</fullName>
    </recommendedName>
</protein>
<keyword evidence="2 4" id="KW-0689">Ribosomal protein</keyword>
<evidence type="ECO:0000256" key="1">
    <source>
        <dbReference type="ARBA" id="ARBA00007698"/>
    </source>
</evidence>
<evidence type="ECO:0000256" key="2">
    <source>
        <dbReference type="ARBA" id="ARBA00022980"/>
    </source>
</evidence>
<dbReference type="HAMAP" id="MF_00382">
    <property type="entry name" value="Ribosomal_bL20"/>
    <property type="match status" value="1"/>
</dbReference>
<feature type="compositionally biased region" description="Polar residues" evidence="5">
    <location>
        <begin position="161"/>
        <end position="171"/>
    </location>
</feature>
<dbReference type="InterPro" id="IPR035566">
    <property type="entry name" value="Ribosomal_protein_bL20_C"/>
</dbReference>